<dbReference type="OMA" id="NDISIKW"/>
<dbReference type="InterPro" id="IPR008042">
    <property type="entry name" value="Retrotrans_Pao"/>
</dbReference>
<dbReference type="InterPro" id="IPR043128">
    <property type="entry name" value="Rev_trsase/Diguanyl_cyclase"/>
</dbReference>
<dbReference type="PANTHER" id="PTHR47331:SF5">
    <property type="entry name" value="RIBONUCLEASE H"/>
    <property type="match status" value="1"/>
</dbReference>
<dbReference type="SUPFAM" id="SSF56672">
    <property type="entry name" value="DNA/RNA polymerases"/>
    <property type="match status" value="1"/>
</dbReference>
<evidence type="ECO:0000313" key="2">
    <source>
        <dbReference type="EMBL" id="KFM77999.1"/>
    </source>
</evidence>
<dbReference type="PANTHER" id="PTHR47331">
    <property type="entry name" value="PHD-TYPE DOMAIN-CONTAINING PROTEIN"/>
    <property type="match status" value="1"/>
</dbReference>
<dbReference type="Pfam" id="PF00078">
    <property type="entry name" value="RVT_1"/>
    <property type="match status" value="1"/>
</dbReference>
<dbReference type="InterPro" id="IPR000477">
    <property type="entry name" value="RT_dom"/>
</dbReference>
<proteinExistence type="predicted"/>
<dbReference type="OrthoDB" id="6434720at2759"/>
<dbReference type="InterPro" id="IPR043502">
    <property type="entry name" value="DNA/RNA_pol_sf"/>
</dbReference>
<dbReference type="Pfam" id="PF05380">
    <property type="entry name" value="Peptidase_A17"/>
    <property type="match status" value="2"/>
</dbReference>
<dbReference type="Gene3D" id="3.30.70.270">
    <property type="match status" value="1"/>
</dbReference>
<dbReference type="GO" id="GO:0071897">
    <property type="term" value="P:DNA biosynthetic process"/>
    <property type="evidence" value="ECO:0007669"/>
    <property type="project" value="UniProtKB-ARBA"/>
</dbReference>
<reference evidence="2 3" key="1">
    <citation type="submission" date="2013-11" db="EMBL/GenBank/DDBJ databases">
        <title>Genome sequencing of Stegodyphus mimosarum.</title>
        <authorList>
            <person name="Bechsgaard J."/>
        </authorList>
    </citation>
    <scope>NUCLEOTIDE SEQUENCE [LARGE SCALE GENOMIC DNA]</scope>
</reference>
<dbReference type="AlphaFoldDB" id="A0A087UKW0"/>
<dbReference type="Proteomes" id="UP000054359">
    <property type="component" value="Unassembled WGS sequence"/>
</dbReference>
<name>A0A087UKW0_STEMI</name>
<keyword evidence="3" id="KW-1185">Reference proteome</keyword>
<evidence type="ECO:0000313" key="3">
    <source>
        <dbReference type="Proteomes" id="UP000054359"/>
    </source>
</evidence>
<dbReference type="STRING" id="407821.A0A087UKW0"/>
<accession>A0A087UKW0</accession>
<evidence type="ECO:0000259" key="1">
    <source>
        <dbReference type="Pfam" id="PF00078"/>
    </source>
</evidence>
<dbReference type="EMBL" id="KK120298">
    <property type="protein sequence ID" value="KFM77999.1"/>
    <property type="molecule type" value="Genomic_DNA"/>
</dbReference>
<sequence length="503" mass="58661">MEDTRRRIEPMDLKNNFCLAEKRLEDLENNFENNEWLANKYKDLLKDQQSKGIIEECSRDAKEYFMPHRAVVRTNKDNTKVHMVFNCSLKAKLNLSLNDYLETGPNLNPNVLDIISNFRKFKIAFCADIEKAFLMIGISKEDRKFLKFLWLSENTNEDYKKVHMTRLPFGCKSLPFILSATIKRHIKQYRNNKPECVEMLISSLYVDDLYFGGNSVEEEFKLSSEAVLILRDASMILRKLKTNSEKLRSLWMQNGLSDDDDTCISDRELKVLSLKWNLVNDEFSLDIARLMECLKSLKSTTCYVLSIAAMIFDLIGFPGPFVVRIKCLLQEIWERGIGWDEELPDDVKIKWTNWCSELMVLKYCRYLNDKGDISVSFVTSESRVVPLKKLMLPRLELTAAVIGARIGKYLGDIFKDLIDKFVYWTDSLIVLFWIKGSVKQWKQFVSNRVVEVQEKSDPRSWNHCSGKDNPANLVSRGVPAQSLLEGDHWWCGPHWLKRKNNFF</sequence>
<organism evidence="2 3">
    <name type="scientific">Stegodyphus mimosarum</name>
    <name type="common">African social velvet spider</name>
    <dbReference type="NCBI Taxonomy" id="407821"/>
    <lineage>
        <taxon>Eukaryota</taxon>
        <taxon>Metazoa</taxon>
        <taxon>Ecdysozoa</taxon>
        <taxon>Arthropoda</taxon>
        <taxon>Chelicerata</taxon>
        <taxon>Arachnida</taxon>
        <taxon>Araneae</taxon>
        <taxon>Araneomorphae</taxon>
        <taxon>Entelegynae</taxon>
        <taxon>Eresoidea</taxon>
        <taxon>Eresidae</taxon>
        <taxon>Stegodyphus</taxon>
    </lineage>
</organism>
<feature type="domain" description="Reverse transcriptase" evidence="1">
    <location>
        <begin position="114"/>
        <end position="247"/>
    </location>
</feature>
<dbReference type="Gene3D" id="3.10.10.10">
    <property type="entry name" value="HIV Type 1 Reverse Transcriptase, subunit A, domain 1"/>
    <property type="match status" value="1"/>
</dbReference>
<feature type="non-terminal residue" evidence="2">
    <location>
        <position position="503"/>
    </location>
</feature>
<protein>
    <recommendedName>
        <fullName evidence="1">Reverse transcriptase domain-containing protein</fullName>
    </recommendedName>
</protein>
<gene>
    <name evidence="2" type="ORF">X975_25815</name>
</gene>